<reference evidence="5" key="1">
    <citation type="journal article" date="2015" name="Proc. Natl. Acad. Sci. U.S.A.">
        <title>Networks of energetic and metabolic interactions define dynamics in microbial communities.</title>
        <authorList>
            <person name="Embree M."/>
            <person name="Liu J.K."/>
            <person name="Al-Bassam M.M."/>
            <person name="Zengler K."/>
        </authorList>
    </citation>
    <scope>NUCLEOTIDE SEQUENCE</scope>
</reference>
<dbReference type="Gene3D" id="3.30.413.10">
    <property type="entry name" value="Sulfite Reductase Hemoprotein, domain 1"/>
    <property type="match status" value="1"/>
</dbReference>
<dbReference type="AlphaFoldDB" id="A0A0W8FII6"/>
<evidence type="ECO:0000256" key="3">
    <source>
        <dbReference type="ARBA" id="ARBA00023014"/>
    </source>
</evidence>
<dbReference type="SUPFAM" id="SSF56014">
    <property type="entry name" value="Nitrite and sulphite reductase 4Fe-4S domain-like"/>
    <property type="match status" value="1"/>
</dbReference>
<dbReference type="InterPro" id="IPR006067">
    <property type="entry name" value="NO2/SO3_Rdtase_4Fe4S_dom"/>
</dbReference>
<evidence type="ECO:0000256" key="2">
    <source>
        <dbReference type="ARBA" id="ARBA00023004"/>
    </source>
</evidence>
<evidence type="ECO:0000259" key="4">
    <source>
        <dbReference type="Pfam" id="PF01077"/>
    </source>
</evidence>
<accession>A0A0W8FII6</accession>
<dbReference type="EMBL" id="LNQE01001148">
    <property type="protein sequence ID" value="KUG20726.1"/>
    <property type="molecule type" value="Genomic_DNA"/>
</dbReference>
<keyword evidence="1" id="KW-0479">Metal-binding</keyword>
<keyword evidence="2" id="KW-0408">Iron</keyword>
<dbReference type="GO" id="GO:0051536">
    <property type="term" value="F:iron-sulfur cluster binding"/>
    <property type="evidence" value="ECO:0007669"/>
    <property type="project" value="UniProtKB-KW"/>
</dbReference>
<dbReference type="Pfam" id="PF01077">
    <property type="entry name" value="NIR_SIR"/>
    <property type="match status" value="1"/>
</dbReference>
<sequence length="61" mass="6453">MNLPAEAKMEIPGCSRCCGERYLRDIGVVGSAKGWTVLFGGDSGGCPRIGDTAARDIIKRP</sequence>
<dbReference type="GO" id="GO:0016491">
    <property type="term" value="F:oxidoreductase activity"/>
    <property type="evidence" value="ECO:0007669"/>
    <property type="project" value="InterPro"/>
</dbReference>
<organism evidence="5">
    <name type="scientific">hydrocarbon metagenome</name>
    <dbReference type="NCBI Taxonomy" id="938273"/>
    <lineage>
        <taxon>unclassified sequences</taxon>
        <taxon>metagenomes</taxon>
        <taxon>ecological metagenomes</taxon>
    </lineage>
</organism>
<dbReference type="GO" id="GO:0046872">
    <property type="term" value="F:metal ion binding"/>
    <property type="evidence" value="ECO:0007669"/>
    <property type="project" value="UniProtKB-KW"/>
</dbReference>
<evidence type="ECO:0000256" key="1">
    <source>
        <dbReference type="ARBA" id="ARBA00022723"/>
    </source>
</evidence>
<dbReference type="GO" id="GO:0020037">
    <property type="term" value="F:heme binding"/>
    <property type="evidence" value="ECO:0007669"/>
    <property type="project" value="InterPro"/>
</dbReference>
<name>A0A0W8FII6_9ZZZZ</name>
<gene>
    <name evidence="5" type="ORF">ASZ90_009526</name>
</gene>
<dbReference type="InterPro" id="IPR045854">
    <property type="entry name" value="NO2/SO3_Rdtase_4Fe4S_sf"/>
</dbReference>
<comment type="caution">
    <text evidence="5">The sequence shown here is derived from an EMBL/GenBank/DDBJ whole genome shotgun (WGS) entry which is preliminary data.</text>
</comment>
<protein>
    <submittedName>
        <fullName evidence="5">Sulfite reductase, assimilatory-type</fullName>
    </submittedName>
</protein>
<feature type="domain" description="Nitrite/sulphite reductase 4Fe-4S" evidence="4">
    <location>
        <begin position="1"/>
        <end position="58"/>
    </location>
</feature>
<proteinExistence type="predicted"/>
<evidence type="ECO:0000313" key="5">
    <source>
        <dbReference type="EMBL" id="KUG20726.1"/>
    </source>
</evidence>
<keyword evidence="3" id="KW-0411">Iron-sulfur</keyword>